<dbReference type="GO" id="GO:0005634">
    <property type="term" value="C:nucleus"/>
    <property type="evidence" value="ECO:0007669"/>
    <property type="project" value="TreeGrafter"/>
</dbReference>
<dbReference type="OrthoDB" id="5069333at2759"/>
<protein>
    <recommendedName>
        <fullName evidence="6">Zn(2)-C6 fungal-type domain-containing protein</fullName>
    </recommendedName>
</protein>
<evidence type="ECO:0000313" key="8">
    <source>
        <dbReference type="Proteomes" id="UP000246702"/>
    </source>
</evidence>
<gene>
    <name evidence="7" type="ORF">BO94DRAFT_590946</name>
</gene>
<evidence type="ECO:0000256" key="4">
    <source>
        <dbReference type="ARBA" id="ARBA00023242"/>
    </source>
</evidence>
<feature type="domain" description="Zn(2)-C6 fungal-type" evidence="6">
    <location>
        <begin position="6"/>
        <end position="35"/>
    </location>
</feature>
<dbReference type="PROSITE" id="PS00463">
    <property type="entry name" value="ZN2_CY6_FUNGAL_1"/>
    <property type="match status" value="1"/>
</dbReference>
<evidence type="ECO:0000256" key="5">
    <source>
        <dbReference type="SAM" id="MobiDB-lite"/>
    </source>
</evidence>
<dbReference type="SMART" id="SM00066">
    <property type="entry name" value="GAL4"/>
    <property type="match status" value="1"/>
</dbReference>
<dbReference type="RefSeq" id="XP_025461891.1">
    <property type="nucleotide sequence ID" value="XM_025616073.1"/>
</dbReference>
<comment type="caution">
    <text evidence="7">The sequence shown here is derived from an EMBL/GenBank/DDBJ whole genome shotgun (WGS) entry which is preliminary data.</text>
</comment>
<dbReference type="GeneID" id="37118216"/>
<evidence type="ECO:0000256" key="1">
    <source>
        <dbReference type="ARBA" id="ARBA00023015"/>
    </source>
</evidence>
<dbReference type="GO" id="GO:0000981">
    <property type="term" value="F:DNA-binding transcription factor activity, RNA polymerase II-specific"/>
    <property type="evidence" value="ECO:0007669"/>
    <property type="project" value="InterPro"/>
</dbReference>
<dbReference type="PANTHER" id="PTHR31668">
    <property type="entry name" value="GLUCOSE TRANSPORT TRANSCRIPTION REGULATOR RGT1-RELATED-RELATED"/>
    <property type="match status" value="1"/>
</dbReference>
<dbReference type="CDD" id="cd00067">
    <property type="entry name" value="GAL4"/>
    <property type="match status" value="1"/>
</dbReference>
<dbReference type="InterPro" id="IPR036864">
    <property type="entry name" value="Zn2-C6_fun-type_DNA-bd_sf"/>
</dbReference>
<evidence type="ECO:0000256" key="3">
    <source>
        <dbReference type="ARBA" id="ARBA00023163"/>
    </source>
</evidence>
<evidence type="ECO:0000259" key="6">
    <source>
        <dbReference type="PROSITE" id="PS50048"/>
    </source>
</evidence>
<keyword evidence="8" id="KW-1185">Reference proteome</keyword>
<dbReference type="GO" id="GO:0001080">
    <property type="term" value="P:nitrogen catabolite activation of transcription from RNA polymerase II promoter"/>
    <property type="evidence" value="ECO:0007669"/>
    <property type="project" value="TreeGrafter"/>
</dbReference>
<dbReference type="PANTHER" id="PTHR31668:SF4">
    <property type="entry name" value="TRANSCRIPTIONAL ACTIVATOR PROTEIN DAL81"/>
    <property type="match status" value="1"/>
</dbReference>
<accession>A0A317V326</accession>
<sequence length="778" mass="85797">MSLRRSCVFCRARKIRCSGESICSACEKRNLSCVYSSEARKGRPKQKGTAFQPPPGPDTHLNNGGESLPSSSSRTSVEGASHSPESATDPTLNDIVGDELERRFNVYYITKSESCNDLFQNSIVAHRWDMEQSQTPPLRPIKPPLSYDGLLSFMASEMVGILPLRFSYLGDPQPDIPNQNYFLSSLAADETLTMFDTIEIDPDPLMALGRHLVLQLVDVWFSAHPLSPLVSKTLLTAAIQDETVDRALLGVILADACEMQLITNGPDGDVLNDPQVLCQFALLQLKQRALSLDHPLVLSTVQAIFLIGWRELCLGHARRTTCLAGYACRLIASLYTFWQTGSDRVCKRKLNGVDVGVVEQELVQNIYWLCLATTTWAFMQSDQPFTLLTPETTPDFPCLDETTSAILRLDRASGNVSTLQSQVQAMRCLWPLSHITSTVAHIYTLYLNTPAEDKPGQSVPWHKQHLHQLHQLFQPSFDRSVLASRMHRILLLAIELVTSQVAIMSSRSFLLNAYHSIAIHMLFSGDKVSQERQMISPSIIDSFCQSASALHAIAQQNSPQSTNLMPTQVHRGIEGSNMMLYGLDTCSRGLSYIYTRHERGSIEERNTISMRQTQLVDIAGQLYQTCKVDTVSRLGSALLPVKKRFKRARVAFELLGSAAVPQSGLSGQNESNPTSNWASQNEILLDPGITIDHLAGQSVNSGSLPAMAPDPSLASSGNPAEVIDAGFFMNGPVTASLLGFPGLAKMNMQLHDYLFQEESDPNQDMFGLFGQGTSENLT</sequence>
<dbReference type="GO" id="GO:0003677">
    <property type="term" value="F:DNA binding"/>
    <property type="evidence" value="ECO:0007669"/>
    <property type="project" value="UniProtKB-KW"/>
</dbReference>
<dbReference type="Proteomes" id="UP000246702">
    <property type="component" value="Unassembled WGS sequence"/>
</dbReference>
<dbReference type="PROSITE" id="PS50048">
    <property type="entry name" value="ZN2_CY6_FUNGAL_2"/>
    <property type="match status" value="1"/>
</dbReference>
<keyword evidence="1" id="KW-0805">Transcription regulation</keyword>
<dbReference type="EMBL" id="MSFK01000048">
    <property type="protein sequence ID" value="PWY67247.1"/>
    <property type="molecule type" value="Genomic_DNA"/>
</dbReference>
<dbReference type="Pfam" id="PF00172">
    <property type="entry name" value="Zn_clus"/>
    <property type="match status" value="1"/>
</dbReference>
<dbReference type="AlphaFoldDB" id="A0A317V326"/>
<evidence type="ECO:0000256" key="2">
    <source>
        <dbReference type="ARBA" id="ARBA00023125"/>
    </source>
</evidence>
<evidence type="ECO:0000313" key="7">
    <source>
        <dbReference type="EMBL" id="PWY67247.1"/>
    </source>
</evidence>
<keyword evidence="2" id="KW-0238">DNA-binding</keyword>
<name>A0A317V326_9EURO</name>
<dbReference type="CDD" id="cd12148">
    <property type="entry name" value="fungal_TF_MHR"/>
    <property type="match status" value="1"/>
</dbReference>
<keyword evidence="3" id="KW-0804">Transcription</keyword>
<dbReference type="Gene3D" id="4.10.240.10">
    <property type="entry name" value="Zn(2)-C6 fungal-type DNA-binding domain"/>
    <property type="match status" value="1"/>
</dbReference>
<dbReference type="SUPFAM" id="SSF57701">
    <property type="entry name" value="Zn2/Cys6 DNA-binding domain"/>
    <property type="match status" value="1"/>
</dbReference>
<feature type="compositionally biased region" description="Polar residues" evidence="5">
    <location>
        <begin position="60"/>
        <end position="91"/>
    </location>
</feature>
<proteinExistence type="predicted"/>
<dbReference type="STRING" id="1450535.A0A317V326"/>
<organism evidence="7 8">
    <name type="scientific">Aspergillus sclerotioniger CBS 115572</name>
    <dbReference type="NCBI Taxonomy" id="1450535"/>
    <lineage>
        <taxon>Eukaryota</taxon>
        <taxon>Fungi</taxon>
        <taxon>Dikarya</taxon>
        <taxon>Ascomycota</taxon>
        <taxon>Pezizomycotina</taxon>
        <taxon>Eurotiomycetes</taxon>
        <taxon>Eurotiomycetidae</taxon>
        <taxon>Eurotiales</taxon>
        <taxon>Aspergillaceae</taxon>
        <taxon>Aspergillus</taxon>
        <taxon>Aspergillus subgen. Circumdati</taxon>
    </lineage>
</organism>
<keyword evidence="4" id="KW-0539">Nucleus</keyword>
<feature type="region of interest" description="Disordered" evidence="5">
    <location>
        <begin position="37"/>
        <end position="94"/>
    </location>
</feature>
<dbReference type="InterPro" id="IPR050797">
    <property type="entry name" value="Carb_Metab_Trans_Reg"/>
</dbReference>
<dbReference type="InterPro" id="IPR001138">
    <property type="entry name" value="Zn2Cys6_DnaBD"/>
</dbReference>
<dbReference type="GO" id="GO:0008270">
    <property type="term" value="F:zinc ion binding"/>
    <property type="evidence" value="ECO:0007669"/>
    <property type="project" value="InterPro"/>
</dbReference>
<reference evidence="7 8" key="1">
    <citation type="submission" date="2016-12" db="EMBL/GenBank/DDBJ databases">
        <title>The genomes of Aspergillus section Nigri reveals drivers in fungal speciation.</title>
        <authorList>
            <consortium name="DOE Joint Genome Institute"/>
            <person name="Vesth T.C."/>
            <person name="Nybo J."/>
            <person name="Theobald S."/>
            <person name="Brandl J."/>
            <person name="Frisvad J.C."/>
            <person name="Nielsen K.F."/>
            <person name="Lyhne E.K."/>
            <person name="Kogle M.E."/>
            <person name="Kuo A."/>
            <person name="Riley R."/>
            <person name="Clum A."/>
            <person name="Nolan M."/>
            <person name="Lipzen A."/>
            <person name="Salamov A."/>
            <person name="Henrissat B."/>
            <person name="Wiebenga A."/>
            <person name="De Vries R.P."/>
            <person name="Grigoriev I.V."/>
            <person name="Mortensen U.H."/>
            <person name="Andersen M.R."/>
            <person name="Baker S.E."/>
        </authorList>
    </citation>
    <scope>NUCLEOTIDE SEQUENCE [LARGE SCALE GENOMIC DNA]</scope>
    <source>
        <strain evidence="7 8">CBS 115572</strain>
    </source>
</reference>